<proteinExistence type="predicted"/>
<sequence>MKGGCVWAWCCERHLDSGQTELWPGANTALELRASDPPAGPLRLFLFRHKTCAEFASPMELHSTAHTSEVTRTTSAAASCFSILAVAASTTPWLSPTAPSCPPPIAVSPAHSRAAGSHCSPFTAVLRSRTAGLHVCAGPAYRRRPQAPDSDAPITTTTPPRPLHILN</sequence>
<gene>
    <name evidence="2" type="ORF">P154DRAFT_69162</name>
</gene>
<dbReference type="AlphaFoldDB" id="A0A6A5VW29"/>
<name>A0A6A5VW29_9PLEO</name>
<keyword evidence="3" id="KW-1185">Reference proteome</keyword>
<feature type="region of interest" description="Disordered" evidence="1">
    <location>
        <begin position="141"/>
        <end position="167"/>
    </location>
</feature>
<organism evidence="2 3">
    <name type="scientific">Amniculicola lignicola CBS 123094</name>
    <dbReference type="NCBI Taxonomy" id="1392246"/>
    <lineage>
        <taxon>Eukaryota</taxon>
        <taxon>Fungi</taxon>
        <taxon>Dikarya</taxon>
        <taxon>Ascomycota</taxon>
        <taxon>Pezizomycotina</taxon>
        <taxon>Dothideomycetes</taxon>
        <taxon>Pleosporomycetidae</taxon>
        <taxon>Pleosporales</taxon>
        <taxon>Amniculicolaceae</taxon>
        <taxon>Amniculicola</taxon>
    </lineage>
</organism>
<dbReference type="Proteomes" id="UP000799779">
    <property type="component" value="Unassembled WGS sequence"/>
</dbReference>
<accession>A0A6A5VW29</accession>
<evidence type="ECO:0000313" key="2">
    <source>
        <dbReference type="EMBL" id="KAF1993590.1"/>
    </source>
</evidence>
<reference evidence="2" key="1">
    <citation type="journal article" date="2020" name="Stud. Mycol.">
        <title>101 Dothideomycetes genomes: a test case for predicting lifestyles and emergence of pathogens.</title>
        <authorList>
            <person name="Haridas S."/>
            <person name="Albert R."/>
            <person name="Binder M."/>
            <person name="Bloem J."/>
            <person name="Labutti K."/>
            <person name="Salamov A."/>
            <person name="Andreopoulos B."/>
            <person name="Baker S."/>
            <person name="Barry K."/>
            <person name="Bills G."/>
            <person name="Bluhm B."/>
            <person name="Cannon C."/>
            <person name="Castanera R."/>
            <person name="Culley D."/>
            <person name="Daum C."/>
            <person name="Ezra D."/>
            <person name="Gonzalez J."/>
            <person name="Henrissat B."/>
            <person name="Kuo A."/>
            <person name="Liang C."/>
            <person name="Lipzen A."/>
            <person name="Lutzoni F."/>
            <person name="Magnuson J."/>
            <person name="Mondo S."/>
            <person name="Nolan M."/>
            <person name="Ohm R."/>
            <person name="Pangilinan J."/>
            <person name="Park H.-J."/>
            <person name="Ramirez L."/>
            <person name="Alfaro M."/>
            <person name="Sun H."/>
            <person name="Tritt A."/>
            <person name="Yoshinaga Y."/>
            <person name="Zwiers L.-H."/>
            <person name="Turgeon B."/>
            <person name="Goodwin S."/>
            <person name="Spatafora J."/>
            <person name="Crous P."/>
            <person name="Grigoriev I."/>
        </authorList>
    </citation>
    <scope>NUCLEOTIDE SEQUENCE</scope>
    <source>
        <strain evidence="2">CBS 123094</strain>
    </source>
</reference>
<protein>
    <submittedName>
        <fullName evidence="2">Uncharacterized protein</fullName>
    </submittedName>
</protein>
<evidence type="ECO:0000313" key="3">
    <source>
        <dbReference type="Proteomes" id="UP000799779"/>
    </source>
</evidence>
<evidence type="ECO:0000256" key="1">
    <source>
        <dbReference type="SAM" id="MobiDB-lite"/>
    </source>
</evidence>
<dbReference type="EMBL" id="ML977695">
    <property type="protein sequence ID" value="KAF1993590.1"/>
    <property type="molecule type" value="Genomic_DNA"/>
</dbReference>